<accession>K9XU09</accession>
<dbReference type="NCBIfam" id="TIGR03185">
    <property type="entry name" value="DNA_S_dndD"/>
    <property type="match status" value="1"/>
</dbReference>
<dbReference type="InterPro" id="IPR027417">
    <property type="entry name" value="P-loop_NTPase"/>
</dbReference>
<evidence type="ECO:0000313" key="7">
    <source>
        <dbReference type="Proteomes" id="UP000010473"/>
    </source>
</evidence>
<dbReference type="AlphaFoldDB" id="K9XU09"/>
<dbReference type="EMBL" id="CP003653">
    <property type="protein sequence ID" value="AFZ36043.1"/>
    <property type="molecule type" value="Genomic_DNA"/>
</dbReference>
<dbReference type="PANTHER" id="PTHR32114:SF2">
    <property type="entry name" value="ABC TRANSPORTER ABCH.3"/>
    <property type="match status" value="1"/>
</dbReference>
<feature type="coiled-coil region" evidence="4">
    <location>
        <begin position="430"/>
        <end position="478"/>
    </location>
</feature>
<dbReference type="KEGG" id="scs:Sta7437_2510"/>
<dbReference type="InterPro" id="IPR017599">
    <property type="entry name" value="DNA_S_DndD"/>
</dbReference>
<keyword evidence="4" id="KW-0175">Coiled coil</keyword>
<comment type="similarity">
    <text evidence="1">Belongs to the SMC family. SbcC subfamily.</text>
</comment>
<keyword evidence="7" id="KW-1185">Reference proteome</keyword>
<evidence type="ECO:0000256" key="2">
    <source>
        <dbReference type="ARBA" id="ARBA00011322"/>
    </source>
</evidence>
<evidence type="ECO:0000256" key="1">
    <source>
        <dbReference type="ARBA" id="ARBA00006930"/>
    </source>
</evidence>
<dbReference type="HOGENOM" id="CLU_024631_0_0_3"/>
<feature type="domain" description="Rad50/SbcC-type AAA" evidence="5">
    <location>
        <begin position="6"/>
        <end position="243"/>
    </location>
</feature>
<dbReference type="InterPro" id="IPR038729">
    <property type="entry name" value="Rad50/SbcC_AAA"/>
</dbReference>
<evidence type="ECO:0000259" key="5">
    <source>
        <dbReference type="Pfam" id="PF13476"/>
    </source>
</evidence>
<reference evidence="7" key="1">
    <citation type="journal article" date="2013" name="Proc. Natl. Acad. Sci. U.S.A.">
        <title>Improving the coverage of the cyanobacterial phylum using diversity-driven genome sequencing.</title>
        <authorList>
            <person name="Shih P.M."/>
            <person name="Wu D."/>
            <person name="Latifi A."/>
            <person name="Axen S.D."/>
            <person name="Fewer D.P."/>
            <person name="Talla E."/>
            <person name="Calteau A."/>
            <person name="Cai F."/>
            <person name="Tandeau de Marsac N."/>
            <person name="Rippka R."/>
            <person name="Herdman M."/>
            <person name="Sivonen K."/>
            <person name="Coursin T."/>
            <person name="Laurent T."/>
            <person name="Goodwin L."/>
            <person name="Nolan M."/>
            <person name="Davenport K.W."/>
            <person name="Han C.S."/>
            <person name="Rubin E.M."/>
            <person name="Eisen J.A."/>
            <person name="Woyke T."/>
            <person name="Gugger M."/>
            <person name="Kerfeld C.A."/>
        </authorList>
    </citation>
    <scope>NUCLEOTIDE SEQUENCE [LARGE SCALE GENOMIC DNA]</scope>
    <source>
        <strain evidence="7">ATCC 29371 / PCC 7437</strain>
    </source>
</reference>
<dbReference type="GO" id="GO:0006302">
    <property type="term" value="P:double-strand break repair"/>
    <property type="evidence" value="ECO:0007669"/>
    <property type="project" value="InterPro"/>
</dbReference>
<dbReference type="SUPFAM" id="SSF52540">
    <property type="entry name" value="P-loop containing nucleoside triphosphate hydrolases"/>
    <property type="match status" value="1"/>
</dbReference>
<evidence type="ECO:0000313" key="6">
    <source>
        <dbReference type="EMBL" id="AFZ36043.1"/>
    </source>
</evidence>
<dbReference type="PATRIC" id="fig|111780.3.peg.2611"/>
<protein>
    <recommendedName>
        <fullName evidence="3">Nuclease SbcCD subunit C</fullName>
    </recommendedName>
</protein>
<dbReference type="Pfam" id="PF13476">
    <property type="entry name" value="AAA_23"/>
    <property type="match status" value="1"/>
</dbReference>
<dbReference type="eggNOG" id="COG0419">
    <property type="taxonomic scope" value="Bacteria"/>
</dbReference>
<dbReference type="Gene3D" id="3.40.50.300">
    <property type="entry name" value="P-loop containing nucleotide triphosphate hydrolases"/>
    <property type="match status" value="2"/>
</dbReference>
<dbReference type="STRING" id="111780.Sta7437_2510"/>
<gene>
    <name evidence="6" type="ordered locus">Sta7437_2510</name>
</gene>
<dbReference type="RefSeq" id="WP_015193711.1">
    <property type="nucleotide sequence ID" value="NC_019748.1"/>
</dbReference>
<organism evidence="6 7">
    <name type="scientific">Stanieria cyanosphaera (strain ATCC 29371 / PCC 7437)</name>
    <dbReference type="NCBI Taxonomy" id="111780"/>
    <lineage>
        <taxon>Bacteria</taxon>
        <taxon>Bacillati</taxon>
        <taxon>Cyanobacteriota</taxon>
        <taxon>Cyanophyceae</taxon>
        <taxon>Pleurocapsales</taxon>
        <taxon>Dermocarpellaceae</taxon>
        <taxon>Stanieria</taxon>
    </lineage>
</organism>
<sequence>MIFTELVLENFGVYSGRNLIDLRPKNDDSLSPIILIGGMNGGGKTTLIDAIRLALYGQRAQCSTRGNLGYADFLTQSVNIQTSLGKVTQIELSFEHIVEDRWQEFKIIRAWNKYPQDGKDSLSIIVEGNYDNGLAEIWDEYVENLLPLGISNLFLFDGEQVKELAELETPPPTVVDAISTLLGLELAEKLSIDLEVLVSRKRKALANQEQLATLQEIEEQLKQKEHQKETVKTKLQNLEKQLKFAYKEKDRAYNKFRKEGGKIAAERSQLENKIKELNNVAEKEREQLRDLAAGSLPLLLISPLLSEIKSQGEQELKTQQFKQAKNILDERDRKLLDYLNLIALQPQYIDKIKDFIAEENQVLAHYLQEQGKNYLGIDEDNLKLLTTLREERLPQQQKQAKVSLEHIKQLKLEIDNRDTQLAIAASPEDYQKLDRAVQNAHKKVLECQAEIDLVQSNYNNLEREIELIKKELKNYSETIIDRTNDEHIIQAAAKVQQTLNLFREKLILKKLNKLEIEVTECFRYLLHKSNLVHRVAIDSGSFRLSLYDPNGLPLPKQRLSAGEKQLLAVAFLWGLARVSGKNLPIVIDTPLGRLDSSHRHNLVERYFPTASHQVILLSTDTEIGKQEVQQLRESNAIAVEYLLKYDSEQRQTTLETGYFW</sequence>
<dbReference type="OrthoDB" id="9795626at2"/>
<evidence type="ECO:0000256" key="4">
    <source>
        <dbReference type="SAM" id="Coils"/>
    </source>
</evidence>
<dbReference type="PANTHER" id="PTHR32114">
    <property type="entry name" value="ABC TRANSPORTER ABCH.3"/>
    <property type="match status" value="1"/>
</dbReference>
<evidence type="ECO:0000256" key="3">
    <source>
        <dbReference type="ARBA" id="ARBA00013368"/>
    </source>
</evidence>
<dbReference type="Proteomes" id="UP000010473">
    <property type="component" value="Chromosome"/>
</dbReference>
<dbReference type="GO" id="GO:0016887">
    <property type="term" value="F:ATP hydrolysis activity"/>
    <property type="evidence" value="ECO:0007669"/>
    <property type="project" value="InterPro"/>
</dbReference>
<proteinExistence type="inferred from homology"/>
<name>K9XU09_STAC7</name>
<comment type="subunit">
    <text evidence="2">Heterodimer of SbcC and SbcD.</text>
</comment>
<feature type="coiled-coil region" evidence="4">
    <location>
        <begin position="207"/>
        <end position="294"/>
    </location>
</feature>
<dbReference type="eggNOG" id="COG0003">
    <property type="taxonomic scope" value="Bacteria"/>
</dbReference>